<name>A0A4Z1QX74_9HYPH</name>
<reference evidence="1" key="1">
    <citation type="submission" date="2022-10" db="EMBL/GenBank/DDBJ databases">
        <title>Complete genome sequence of Agrobacterium salinitolerans CFBP5507.</title>
        <authorList>
            <person name="Tchabashvili S."/>
            <person name="Yen H.-C."/>
            <person name="Haryono M."/>
            <person name="Lin Y.-C."/>
            <person name="Lai E.-M."/>
            <person name="Kuo C.-H."/>
        </authorList>
    </citation>
    <scope>NUCLEOTIDE SEQUENCE</scope>
    <source>
        <strain evidence="1">CFBP5507</strain>
    </source>
</reference>
<accession>A0A4Z1QX74</accession>
<proteinExistence type="predicted"/>
<protein>
    <submittedName>
        <fullName evidence="1">Uncharacterized protein</fullName>
    </submittedName>
</protein>
<dbReference type="EMBL" id="CP109968">
    <property type="protein sequence ID" value="UYZ06168.1"/>
    <property type="molecule type" value="Genomic_DNA"/>
</dbReference>
<dbReference type="Proteomes" id="UP000298735">
    <property type="component" value="Chromosome Circular"/>
</dbReference>
<dbReference type="RefSeq" id="WP_137410552.1">
    <property type="nucleotide sequence ID" value="NZ_CP109968.1"/>
</dbReference>
<dbReference type="OrthoDB" id="5438497at2"/>
<evidence type="ECO:0000313" key="2">
    <source>
        <dbReference type="Proteomes" id="UP000298735"/>
    </source>
</evidence>
<dbReference type="KEGG" id="asal:CFBP5507_07815"/>
<evidence type="ECO:0000313" key="1">
    <source>
        <dbReference type="EMBL" id="UYZ06168.1"/>
    </source>
</evidence>
<sequence length="692" mass="74668">MARVAGQLKSSANAGQLAQSLFGKVNLKQYYSGAKRMLGVEPVPQSGFTLLPGSRLVGSAPAAPVVQATLTVSSALSYTLYFMAGQVEIWRQDLVKVATVAVPQITSEMLPDLEFYGEANTVGIFHPSLFSGLRILRNSSDDALWTVGAWPFEFVPDVDLGGDYAKTDDVWDIYFRWGDGVPELAVSMTIDGNTTEAANLGGAPDLGGWDAFRLNIQSKIAALPGFSSGVTVSNAGGGGRFWRLVVRFGGVLQGQEYDFDARIVNTSEASALVTHASIGRTAGEPLISVTRGGFAAMTNFQDRSVYIAPRSKPAAIAMSRIGEYFDLNIESQSVNAARLEALRTEVSETVLYAIDATYLVVFTNRGEYFASNRTIERGKPLNWVKASEIGTKKGCKPVLLGGMIYFVSRDGGILYSADYDAVSEAFKPEPVNDLNNDIVSNVRKMVVQRKRGGMSADRLWILREDGRLVACSVNVSQDIRLAACEWPVAEGGFVHGISVDGLDRVWLTVERGGAYTREMLVEDEESVLQLTVSASTDLAGQISGLSIFNGRAVWAEIENDFHGPFVVSAGSIQTEIPGKPALVGIWAPPSLESMPFVRVLPNDDVVRRPGKVVSVRLYLEDTASIAIGANGRTARNVPVQMMSDDLVAVKKNFTGHIAVSGLIGVCMDPTLTITQVRPGRLRVRDYIAGVKL</sequence>
<organism evidence="1 2">
    <name type="scientific">Agrobacterium salinitolerans</name>
    <dbReference type="NCBI Taxonomy" id="1183413"/>
    <lineage>
        <taxon>Bacteria</taxon>
        <taxon>Pseudomonadati</taxon>
        <taxon>Pseudomonadota</taxon>
        <taxon>Alphaproteobacteria</taxon>
        <taxon>Hyphomicrobiales</taxon>
        <taxon>Rhizobiaceae</taxon>
        <taxon>Rhizobium/Agrobacterium group</taxon>
        <taxon>Agrobacterium</taxon>
    </lineage>
</organism>
<gene>
    <name evidence="1" type="ORF">CFBP5507_07815</name>
</gene>
<dbReference type="AlphaFoldDB" id="A0A4Z1QX74"/>